<dbReference type="Proteomes" id="UP000019062">
    <property type="component" value="Unassembled WGS sequence"/>
</dbReference>
<protein>
    <submittedName>
        <fullName evidence="1">Uncharacterized protein</fullName>
    </submittedName>
</protein>
<organism evidence="1 2">
    <name type="scientific">Viridibacillus arenosi FSL R5-213</name>
    <dbReference type="NCBI Taxonomy" id="1227360"/>
    <lineage>
        <taxon>Bacteria</taxon>
        <taxon>Bacillati</taxon>
        <taxon>Bacillota</taxon>
        <taxon>Bacilli</taxon>
        <taxon>Bacillales</taxon>
        <taxon>Caryophanaceae</taxon>
        <taxon>Viridibacillus</taxon>
    </lineage>
</organism>
<reference evidence="1 2" key="1">
    <citation type="journal article" date="2014" name="BMC Genomics">
        <title>Genomic comparison of sporeforming bacilli isolated from milk.</title>
        <authorList>
            <person name="Moreno Switt A.I."/>
            <person name="Andrus A.D."/>
            <person name="Ranieri M.L."/>
            <person name="Orsi R.H."/>
            <person name="Ivy R."/>
            <person name="den Bakker H.C."/>
            <person name="Martin N.H."/>
            <person name="Wiedmann M."/>
            <person name="Boor K.J."/>
        </authorList>
    </citation>
    <scope>NUCLEOTIDE SEQUENCE [LARGE SCALE GENOMIC DNA]</scope>
    <source>
        <strain evidence="1 2">FSL R5-213</strain>
    </source>
</reference>
<comment type="caution">
    <text evidence="1">The sequence shown here is derived from an EMBL/GenBank/DDBJ whole genome shotgun (WGS) entry which is preliminary data.</text>
</comment>
<gene>
    <name evidence="1" type="ORF">C176_02463</name>
</gene>
<dbReference type="AlphaFoldDB" id="W4F651"/>
<accession>W4F651</accession>
<evidence type="ECO:0000313" key="2">
    <source>
        <dbReference type="Proteomes" id="UP000019062"/>
    </source>
</evidence>
<name>W4F651_9BACL</name>
<evidence type="ECO:0000313" key="1">
    <source>
        <dbReference type="EMBL" id="ETT87769.1"/>
    </source>
</evidence>
<keyword evidence="2" id="KW-1185">Reference proteome</keyword>
<sequence length="61" mass="7223">MAVSRKSIYERIQNFLQSHVDGTSMTYAEKQTQTPKPLWTMFCNVGSHKEEKSNIWQYRIV</sequence>
<proteinExistence type="predicted"/>
<dbReference type="EMBL" id="ASQA01000008">
    <property type="protein sequence ID" value="ETT87769.1"/>
    <property type="molecule type" value="Genomic_DNA"/>
</dbReference>